<comment type="subcellular location">
    <subcellularLocation>
        <location evidence="1">Cellular thylakoid membrane</location>
        <topology evidence="1">Peripheral membrane protein</topology>
        <orientation evidence="1">Cytoplasmic side</orientation>
    </subcellularLocation>
</comment>
<evidence type="ECO:0000256" key="3">
    <source>
        <dbReference type="ARBA" id="ARBA00022738"/>
    </source>
</evidence>
<proteinExistence type="predicted"/>
<feature type="region of interest" description="Disordered" evidence="7">
    <location>
        <begin position="160"/>
        <end position="190"/>
    </location>
</feature>
<comment type="caution">
    <text evidence="9">The sequence shown here is derived from an EMBL/GenBank/DDBJ whole genome shotgun (WGS) entry which is preliminary data.</text>
</comment>
<reference evidence="9 10" key="1">
    <citation type="submission" date="2018-04" db="EMBL/GenBank/DDBJ databases">
        <authorList>
            <person name="Go L.Y."/>
            <person name="Mitchell J.A."/>
        </authorList>
    </citation>
    <scope>NUCLEOTIDE SEQUENCE [LARGE SCALE GENOMIC DNA]</scope>
    <source>
        <strain evidence="9">ULC066bin1</strain>
    </source>
</reference>
<dbReference type="PROSITE" id="PS51441">
    <property type="entry name" value="CPCD_LIKE"/>
    <property type="match status" value="1"/>
</dbReference>
<dbReference type="InterPro" id="IPR008213">
    <property type="entry name" value="CpcD-like_dom"/>
</dbReference>
<dbReference type="Proteomes" id="UP000249467">
    <property type="component" value="Unassembled WGS sequence"/>
</dbReference>
<reference evidence="9 10" key="2">
    <citation type="submission" date="2018-06" db="EMBL/GenBank/DDBJ databases">
        <title>Metagenomic assembly of (sub)arctic Cyanobacteria and their associated microbiome from non-axenic cultures.</title>
        <authorList>
            <person name="Baurain D."/>
        </authorList>
    </citation>
    <scope>NUCLEOTIDE SEQUENCE [LARGE SCALE GENOMIC DNA]</scope>
    <source>
        <strain evidence="9">ULC066bin1</strain>
    </source>
</reference>
<feature type="compositionally biased region" description="Polar residues" evidence="7">
    <location>
        <begin position="175"/>
        <end position="190"/>
    </location>
</feature>
<evidence type="ECO:0000313" key="9">
    <source>
        <dbReference type="EMBL" id="PZO45149.1"/>
    </source>
</evidence>
<evidence type="ECO:0000256" key="5">
    <source>
        <dbReference type="ARBA" id="ARBA00023136"/>
    </source>
</evidence>
<evidence type="ECO:0000256" key="7">
    <source>
        <dbReference type="SAM" id="MobiDB-lite"/>
    </source>
</evidence>
<keyword evidence="5" id="KW-0472">Membrane</keyword>
<evidence type="ECO:0000256" key="2">
    <source>
        <dbReference type="ARBA" id="ARBA00022549"/>
    </source>
</evidence>
<dbReference type="EMBL" id="QBML01000001">
    <property type="protein sequence ID" value="PZO45149.1"/>
    <property type="molecule type" value="Genomic_DNA"/>
</dbReference>
<dbReference type="GO" id="GO:0030089">
    <property type="term" value="C:phycobilisome"/>
    <property type="evidence" value="ECO:0007669"/>
    <property type="project" value="UniProtKB-UniRule"/>
</dbReference>
<organism evidence="9 10">
    <name type="scientific">Pseudanabaena frigida</name>
    <dbReference type="NCBI Taxonomy" id="945775"/>
    <lineage>
        <taxon>Bacteria</taxon>
        <taxon>Bacillati</taxon>
        <taxon>Cyanobacteriota</taxon>
        <taxon>Cyanophyceae</taxon>
        <taxon>Pseudanabaenales</taxon>
        <taxon>Pseudanabaenaceae</taxon>
        <taxon>Pseudanabaena</taxon>
    </lineage>
</organism>
<keyword evidence="2" id="KW-0042">Antenna complex</keyword>
<evidence type="ECO:0000313" key="10">
    <source>
        <dbReference type="Proteomes" id="UP000249467"/>
    </source>
</evidence>
<dbReference type="Pfam" id="PF01383">
    <property type="entry name" value="CpcD"/>
    <property type="match status" value="1"/>
</dbReference>
<keyword evidence="4" id="KW-0793">Thylakoid</keyword>
<evidence type="ECO:0000256" key="4">
    <source>
        <dbReference type="ARBA" id="ARBA00023078"/>
    </source>
</evidence>
<evidence type="ECO:0000259" key="8">
    <source>
        <dbReference type="PROSITE" id="PS51441"/>
    </source>
</evidence>
<evidence type="ECO:0000256" key="6">
    <source>
        <dbReference type="PROSITE-ProRule" id="PRU00771"/>
    </source>
</evidence>
<protein>
    <recommendedName>
        <fullName evidence="8">CpcD-like domain-containing protein</fullName>
    </recommendedName>
</protein>
<dbReference type="AlphaFoldDB" id="A0A2W4WTG1"/>
<accession>A0A2W4WTG1</accession>
<feature type="region of interest" description="Disordered" evidence="7">
    <location>
        <begin position="286"/>
        <end position="337"/>
    </location>
</feature>
<dbReference type="SMART" id="SM01094">
    <property type="entry name" value="CpcD"/>
    <property type="match status" value="1"/>
</dbReference>
<gene>
    <name evidence="9" type="ORF">DCF19_01265</name>
</gene>
<name>A0A2W4WTG1_9CYAN</name>
<feature type="domain" description="CpcD-like" evidence="8">
    <location>
        <begin position="16"/>
        <end position="68"/>
    </location>
</feature>
<keyword evidence="3 6" id="KW-0605">Phycobilisome</keyword>
<sequence length="337" mass="36727">MTSLEIDFVGTNFSVSRSHRIIVEYTGGQHTGRMQGGTYTVNVPYSSLSKKLQTIHRFGGKIVSVSIPHLQLNTTENDAKQCVHEPHEQITTVIPEEIPAIAIEHSIVENSESPIEIISQETPEIDSESIPENISIVLPDIISESIPAVELPTVTAKKKRTVSETTAKPKKTRASAKSSHGFNKPESNTQSLERLASESVIVSHQVADTSFEDVVETSIGASPEHKLELIAEIVPEINLQEISVNPQNAVTETVDEEISELITESSVENLPEKVLEVITENSSEANMLAAPLKEPIEAPTASLPKSKKPKSSSKSGSGFNKPKDDTKEKRSTRKPKS</sequence>
<dbReference type="GO" id="GO:0031676">
    <property type="term" value="C:plasma membrane-derived thylakoid membrane"/>
    <property type="evidence" value="ECO:0007669"/>
    <property type="project" value="UniProtKB-SubCell"/>
</dbReference>
<evidence type="ECO:0000256" key="1">
    <source>
        <dbReference type="ARBA" id="ARBA00004445"/>
    </source>
</evidence>